<evidence type="ECO:0000313" key="3">
    <source>
        <dbReference type="EMBL" id="KYC35552.1"/>
    </source>
</evidence>
<keyword evidence="4" id="KW-1185">Reference proteome</keyword>
<feature type="transmembrane region" description="Helical" evidence="1">
    <location>
        <begin position="131"/>
        <end position="150"/>
    </location>
</feature>
<dbReference type="AlphaFoldDB" id="A0A139WSZ0"/>
<reference evidence="3 4" key="1">
    <citation type="journal article" date="2013" name="Genome Biol. Evol.">
        <title>Genomes of Stigonematalean cyanobacteria (subsection V) and the evolution of oxygenic photosynthesis from prokaryotes to plastids.</title>
        <authorList>
            <person name="Dagan T."/>
            <person name="Roettger M."/>
            <person name="Stucken K."/>
            <person name="Landan G."/>
            <person name="Koch R."/>
            <person name="Major P."/>
            <person name="Gould S.B."/>
            <person name="Goremykin V.V."/>
            <person name="Rippka R."/>
            <person name="Tandeau de Marsac N."/>
            <person name="Gugger M."/>
            <person name="Lockhart P.J."/>
            <person name="Allen J.F."/>
            <person name="Brune I."/>
            <person name="Maus I."/>
            <person name="Puhler A."/>
            <person name="Martin W.F."/>
        </authorList>
    </citation>
    <scope>NUCLEOTIDE SEQUENCE [LARGE SCALE GENOMIC DNA]</scope>
    <source>
        <strain evidence="3 4">PCC 7110</strain>
    </source>
</reference>
<organism evidence="3 4">
    <name type="scientific">Scytonema hofmannii PCC 7110</name>
    <dbReference type="NCBI Taxonomy" id="128403"/>
    <lineage>
        <taxon>Bacteria</taxon>
        <taxon>Bacillati</taxon>
        <taxon>Cyanobacteriota</taxon>
        <taxon>Cyanophyceae</taxon>
        <taxon>Nostocales</taxon>
        <taxon>Scytonemataceae</taxon>
        <taxon>Scytonema</taxon>
    </lineage>
</organism>
<dbReference type="STRING" id="128403.WA1_06935"/>
<keyword evidence="1" id="KW-1133">Transmembrane helix</keyword>
<evidence type="ECO:0000259" key="2">
    <source>
        <dbReference type="Pfam" id="PF16401"/>
    </source>
</evidence>
<comment type="caution">
    <text evidence="3">The sequence shown here is derived from an EMBL/GenBank/DDBJ whole genome shotgun (WGS) entry which is preliminary data.</text>
</comment>
<keyword evidence="1" id="KW-0472">Membrane</keyword>
<feature type="transmembrane region" description="Helical" evidence="1">
    <location>
        <begin position="459"/>
        <end position="480"/>
    </location>
</feature>
<dbReference type="EMBL" id="ANNX02000051">
    <property type="protein sequence ID" value="KYC35552.1"/>
    <property type="molecule type" value="Genomic_DNA"/>
</dbReference>
<dbReference type="PANTHER" id="PTHR31061">
    <property type="entry name" value="LD22376P"/>
    <property type="match status" value="1"/>
</dbReference>
<gene>
    <name evidence="3" type="ORF">WA1_06935</name>
</gene>
<feature type="transmembrane region" description="Helical" evidence="1">
    <location>
        <begin position="98"/>
        <end position="119"/>
    </location>
</feature>
<proteinExistence type="predicted"/>
<feature type="transmembrane region" description="Helical" evidence="1">
    <location>
        <begin position="422"/>
        <end position="439"/>
    </location>
</feature>
<evidence type="ECO:0000256" key="1">
    <source>
        <dbReference type="SAM" id="Phobius"/>
    </source>
</evidence>
<accession>A0A139WSZ0</accession>
<feature type="transmembrane region" description="Helical" evidence="1">
    <location>
        <begin position="382"/>
        <end position="402"/>
    </location>
</feature>
<feature type="transmembrane region" description="Helical" evidence="1">
    <location>
        <begin position="257"/>
        <end position="278"/>
    </location>
</feature>
<feature type="transmembrane region" description="Helical" evidence="1">
    <location>
        <begin position="193"/>
        <end position="211"/>
    </location>
</feature>
<name>A0A139WSZ0_9CYAN</name>
<protein>
    <recommendedName>
        <fullName evidence="2">DUF5009 domain-containing protein</fullName>
    </recommendedName>
</protein>
<evidence type="ECO:0000313" key="4">
    <source>
        <dbReference type="Proteomes" id="UP000076925"/>
    </source>
</evidence>
<dbReference type="InterPro" id="IPR032176">
    <property type="entry name" value="DUF5009"/>
</dbReference>
<feature type="domain" description="DUF5009" evidence="2">
    <location>
        <begin position="17"/>
        <end position="273"/>
    </location>
</feature>
<feature type="transmembrane region" description="Helical" evidence="1">
    <location>
        <begin position="298"/>
        <end position="318"/>
    </location>
</feature>
<dbReference type="OrthoDB" id="9811314at2"/>
<feature type="transmembrane region" description="Helical" evidence="1">
    <location>
        <begin position="324"/>
        <end position="341"/>
    </location>
</feature>
<sequence>MQQKNSINITSPKRFYTLDALRGFAILAMVLSGTISYEILPAWMYHAQKPPPTHTFNPQLAGLTWVDIVFPLFLFSMGVAIPLALSNRLTQGFPIAQVLIYIFKRGFLLGLFAVFLEHFRPLRINNNPTEQTWWIALLGFFLLFFMFLRWSVSEQFQQYTRWLTFGAWLVAIIFVFSLQYPEESGFSLLRNDIILVVLAYMAVFGAIAWFFTKNNVLLRLGLLGFLIAIRFSATVKTSWISALLATSPISWMLRLDYLKYLFIVIPGTIAGDLILKWLQAGVTDTDEKRRVTWVRSRFYGIIILMLAICVSLLVGLQARWVEQTTLLSIILAFIGWFLFVNPVSETEKLLASFYQWGVYWLALGLLFEPFEGGIKKDPSTLSYYFVATSISLFLLIIFTILLDVLKQRKLLQLFINNGQNPMIAYVAFANLLLPIFKLTKIEMYIVKYTNTPLTGFLKGVLYTLIIACFVSCLSKLKLFWRT</sequence>
<dbReference type="PANTHER" id="PTHR31061:SF24">
    <property type="entry name" value="LD22376P"/>
    <property type="match status" value="1"/>
</dbReference>
<dbReference type="Proteomes" id="UP000076925">
    <property type="component" value="Unassembled WGS sequence"/>
</dbReference>
<feature type="transmembrane region" description="Helical" evidence="1">
    <location>
        <begin position="65"/>
        <end position="86"/>
    </location>
</feature>
<feature type="transmembrane region" description="Helical" evidence="1">
    <location>
        <begin position="223"/>
        <end position="245"/>
    </location>
</feature>
<keyword evidence="1" id="KW-0812">Transmembrane</keyword>
<feature type="transmembrane region" description="Helical" evidence="1">
    <location>
        <begin position="162"/>
        <end position="181"/>
    </location>
</feature>
<feature type="transmembrane region" description="Helical" evidence="1">
    <location>
        <begin position="353"/>
        <end position="370"/>
    </location>
</feature>
<feature type="transmembrane region" description="Helical" evidence="1">
    <location>
        <begin position="21"/>
        <end position="45"/>
    </location>
</feature>
<dbReference type="RefSeq" id="WP_026135149.1">
    <property type="nucleotide sequence ID" value="NZ_KQ976354.1"/>
</dbReference>
<dbReference type="Pfam" id="PF16401">
    <property type="entry name" value="DUF5009"/>
    <property type="match status" value="1"/>
</dbReference>